<sequence length="50" mass="5484">MSRRGKKLTSLQYAKMNLMGFISIKTVCWWGCWASNVTGVCQATGNTGTP</sequence>
<reference evidence="1 2" key="1">
    <citation type="submission" date="2019-08" db="EMBL/GenBank/DDBJ databases">
        <title>A chromosome-level genome assembly, high-density linkage maps, and genome scans reveal the genomic architecture of hybrid incompatibilities underlying speciation via character displacement in darters (Percidae: Etheostominae).</title>
        <authorList>
            <person name="Moran R.L."/>
            <person name="Catchen J.M."/>
            <person name="Fuller R.C."/>
        </authorList>
    </citation>
    <scope>NUCLEOTIDE SEQUENCE [LARGE SCALE GENOMIC DNA]</scope>
    <source>
        <strain evidence="1">EspeVRDwgs_2016</strain>
        <tissue evidence="1">Muscle</tissue>
    </source>
</reference>
<keyword evidence="2" id="KW-1185">Reference proteome</keyword>
<proteinExistence type="predicted"/>
<protein>
    <submittedName>
        <fullName evidence="1">Uncharacterized protein</fullName>
    </submittedName>
</protein>
<organism evidence="1 2">
    <name type="scientific">Etheostoma spectabile</name>
    <name type="common">orangethroat darter</name>
    <dbReference type="NCBI Taxonomy" id="54343"/>
    <lineage>
        <taxon>Eukaryota</taxon>
        <taxon>Metazoa</taxon>
        <taxon>Chordata</taxon>
        <taxon>Craniata</taxon>
        <taxon>Vertebrata</taxon>
        <taxon>Euteleostomi</taxon>
        <taxon>Actinopterygii</taxon>
        <taxon>Neopterygii</taxon>
        <taxon>Teleostei</taxon>
        <taxon>Neoteleostei</taxon>
        <taxon>Acanthomorphata</taxon>
        <taxon>Eupercaria</taxon>
        <taxon>Perciformes</taxon>
        <taxon>Percoidei</taxon>
        <taxon>Percidae</taxon>
        <taxon>Etheostomatinae</taxon>
        <taxon>Etheostoma</taxon>
    </lineage>
</organism>
<gene>
    <name evidence="1" type="ORF">FQN60_010621</name>
</gene>
<name>A0A5J5CF01_9PERO</name>
<comment type="caution">
    <text evidence="1">The sequence shown here is derived from an EMBL/GenBank/DDBJ whole genome shotgun (WGS) entry which is preliminary data.</text>
</comment>
<dbReference type="Proteomes" id="UP000327493">
    <property type="component" value="Unassembled WGS sequence"/>
</dbReference>
<accession>A0A5J5CF01</accession>
<dbReference type="EMBL" id="VOFY01000051">
    <property type="protein sequence ID" value="KAA8579021.1"/>
    <property type="molecule type" value="Genomic_DNA"/>
</dbReference>
<evidence type="ECO:0000313" key="2">
    <source>
        <dbReference type="Proteomes" id="UP000327493"/>
    </source>
</evidence>
<dbReference type="AlphaFoldDB" id="A0A5J5CF01"/>
<evidence type="ECO:0000313" key="1">
    <source>
        <dbReference type="EMBL" id="KAA8579021.1"/>
    </source>
</evidence>